<protein>
    <submittedName>
        <fullName evidence="1">Uncharacterized protein</fullName>
    </submittedName>
</protein>
<proteinExistence type="predicted"/>
<dbReference type="Proteomes" id="UP000032141">
    <property type="component" value="Chromosome C5"/>
</dbReference>
<name>A0A0D3CHN9_BRAOL</name>
<reference evidence="1 2" key="1">
    <citation type="journal article" date="2014" name="Genome Biol.">
        <title>Transcriptome and methylome profiling reveals relics of genome dominance in the mesopolyploid Brassica oleracea.</title>
        <authorList>
            <person name="Parkin I.A."/>
            <person name="Koh C."/>
            <person name="Tang H."/>
            <person name="Robinson S.J."/>
            <person name="Kagale S."/>
            <person name="Clarke W.E."/>
            <person name="Town C.D."/>
            <person name="Nixon J."/>
            <person name="Krishnakumar V."/>
            <person name="Bidwell S.L."/>
            <person name="Denoeud F."/>
            <person name="Belcram H."/>
            <person name="Links M.G."/>
            <person name="Just J."/>
            <person name="Clarke C."/>
            <person name="Bender T."/>
            <person name="Huebert T."/>
            <person name="Mason A.S."/>
            <person name="Pires J.C."/>
            <person name="Barker G."/>
            <person name="Moore J."/>
            <person name="Walley P.G."/>
            <person name="Manoli S."/>
            <person name="Batley J."/>
            <person name="Edwards D."/>
            <person name="Nelson M.N."/>
            <person name="Wang X."/>
            <person name="Paterson A.H."/>
            <person name="King G."/>
            <person name="Bancroft I."/>
            <person name="Chalhoub B."/>
            <person name="Sharpe A.G."/>
        </authorList>
    </citation>
    <scope>NUCLEOTIDE SEQUENCE</scope>
    <source>
        <strain evidence="1 2">cv. TO1000</strain>
    </source>
</reference>
<dbReference type="EnsemblPlants" id="Bo5g103460.1">
    <property type="protein sequence ID" value="Bo5g103460.1"/>
    <property type="gene ID" value="Bo5g103460"/>
</dbReference>
<reference evidence="1" key="2">
    <citation type="submission" date="2015-03" db="UniProtKB">
        <authorList>
            <consortium name="EnsemblPlants"/>
        </authorList>
    </citation>
    <scope>IDENTIFICATION</scope>
</reference>
<keyword evidence="2" id="KW-1185">Reference proteome</keyword>
<dbReference type="HOGENOM" id="CLU_2362663_0_0_1"/>
<accession>A0A0D3CHN9</accession>
<sequence>MAFFTFCFQTRPWSLWKVMGDDYLWRISGAIRSCRLVWIFYAGMANSSFLLADFEATFQICLLRFWKAMNEKRDGERMGVDMLLLDSKSKGYDFDV</sequence>
<dbReference type="Gramene" id="Bo5g103460.1">
    <property type="protein sequence ID" value="Bo5g103460.1"/>
    <property type="gene ID" value="Bo5g103460"/>
</dbReference>
<evidence type="ECO:0000313" key="2">
    <source>
        <dbReference type="Proteomes" id="UP000032141"/>
    </source>
</evidence>
<organism evidence="1 2">
    <name type="scientific">Brassica oleracea var. oleracea</name>
    <dbReference type="NCBI Taxonomy" id="109376"/>
    <lineage>
        <taxon>Eukaryota</taxon>
        <taxon>Viridiplantae</taxon>
        <taxon>Streptophyta</taxon>
        <taxon>Embryophyta</taxon>
        <taxon>Tracheophyta</taxon>
        <taxon>Spermatophyta</taxon>
        <taxon>Magnoliopsida</taxon>
        <taxon>eudicotyledons</taxon>
        <taxon>Gunneridae</taxon>
        <taxon>Pentapetalae</taxon>
        <taxon>rosids</taxon>
        <taxon>malvids</taxon>
        <taxon>Brassicales</taxon>
        <taxon>Brassicaceae</taxon>
        <taxon>Brassiceae</taxon>
        <taxon>Brassica</taxon>
    </lineage>
</organism>
<evidence type="ECO:0000313" key="1">
    <source>
        <dbReference type="EnsemblPlants" id="Bo5g103460.1"/>
    </source>
</evidence>
<dbReference type="AlphaFoldDB" id="A0A0D3CHN9"/>